<sequence length="130" mass="14462">MWSPPEVPEGHILLEYGLWYSASSTPLEADSKEAREQAMSSSPAPTAPSGEQMRTIKADATQFVLRDLKPGMPYHLRLAGRTVNGYGAFASVEVRTQEHRKYSGCFRLNPSNMSHVQLVTNIKYFVCVSV</sequence>
<reference evidence="3 4" key="1">
    <citation type="submission" date="2018-11" db="EMBL/GenBank/DDBJ databases">
        <authorList>
            <consortium name="Pathogen Informatics"/>
        </authorList>
    </citation>
    <scope>NUCLEOTIDE SEQUENCE [LARGE SCALE GENOMIC DNA]</scope>
</reference>
<dbReference type="SUPFAM" id="SSF49265">
    <property type="entry name" value="Fibronectin type III"/>
    <property type="match status" value="1"/>
</dbReference>
<feature type="region of interest" description="Disordered" evidence="1">
    <location>
        <begin position="29"/>
        <end position="52"/>
    </location>
</feature>
<dbReference type="InterPro" id="IPR013783">
    <property type="entry name" value="Ig-like_fold"/>
</dbReference>
<gene>
    <name evidence="3" type="ORF">DILT_LOCUS9388</name>
</gene>
<accession>A0A3P7LPF9</accession>
<dbReference type="Gene3D" id="2.60.40.10">
    <property type="entry name" value="Immunoglobulins"/>
    <property type="match status" value="1"/>
</dbReference>
<evidence type="ECO:0000259" key="2">
    <source>
        <dbReference type="Pfam" id="PF00041"/>
    </source>
</evidence>
<dbReference type="Proteomes" id="UP000281553">
    <property type="component" value="Unassembled WGS sequence"/>
</dbReference>
<dbReference type="Pfam" id="PF00041">
    <property type="entry name" value="fn3"/>
    <property type="match status" value="1"/>
</dbReference>
<dbReference type="InterPro" id="IPR003961">
    <property type="entry name" value="FN3_dom"/>
</dbReference>
<name>A0A3P7LPF9_DIBLA</name>
<feature type="domain" description="Fibronectin type-III" evidence="2">
    <location>
        <begin position="2"/>
        <end position="92"/>
    </location>
</feature>
<evidence type="ECO:0000256" key="1">
    <source>
        <dbReference type="SAM" id="MobiDB-lite"/>
    </source>
</evidence>
<protein>
    <recommendedName>
        <fullName evidence="2">Fibronectin type-III domain-containing protein</fullName>
    </recommendedName>
</protein>
<proteinExistence type="predicted"/>
<dbReference type="CDD" id="cd00063">
    <property type="entry name" value="FN3"/>
    <property type="match status" value="1"/>
</dbReference>
<organism evidence="3 4">
    <name type="scientific">Dibothriocephalus latus</name>
    <name type="common">Fish tapeworm</name>
    <name type="synonym">Diphyllobothrium latum</name>
    <dbReference type="NCBI Taxonomy" id="60516"/>
    <lineage>
        <taxon>Eukaryota</taxon>
        <taxon>Metazoa</taxon>
        <taxon>Spiralia</taxon>
        <taxon>Lophotrochozoa</taxon>
        <taxon>Platyhelminthes</taxon>
        <taxon>Cestoda</taxon>
        <taxon>Eucestoda</taxon>
        <taxon>Diphyllobothriidea</taxon>
        <taxon>Diphyllobothriidae</taxon>
        <taxon>Dibothriocephalus</taxon>
    </lineage>
</organism>
<feature type="compositionally biased region" description="Low complexity" evidence="1">
    <location>
        <begin position="38"/>
        <end position="49"/>
    </location>
</feature>
<evidence type="ECO:0000313" key="4">
    <source>
        <dbReference type="Proteomes" id="UP000281553"/>
    </source>
</evidence>
<dbReference type="AlphaFoldDB" id="A0A3P7LPF9"/>
<dbReference type="EMBL" id="UYRU01056707">
    <property type="protein sequence ID" value="VDN13557.1"/>
    <property type="molecule type" value="Genomic_DNA"/>
</dbReference>
<keyword evidence="4" id="KW-1185">Reference proteome</keyword>
<evidence type="ECO:0000313" key="3">
    <source>
        <dbReference type="EMBL" id="VDN13557.1"/>
    </source>
</evidence>
<dbReference type="OrthoDB" id="114660at2759"/>
<dbReference type="InterPro" id="IPR036116">
    <property type="entry name" value="FN3_sf"/>
</dbReference>